<keyword evidence="10" id="KW-1185">Reference proteome</keyword>
<dbReference type="CDD" id="cd16899">
    <property type="entry name" value="LYZ_C_invert"/>
    <property type="match status" value="1"/>
</dbReference>
<comment type="caution">
    <text evidence="9">The sequence shown here is derived from an EMBL/GenBank/DDBJ whole genome shotgun (WGS) entry which is preliminary data.</text>
</comment>
<dbReference type="PaxDb" id="67767-A0A0J7KPF6"/>
<dbReference type="AlphaFoldDB" id="A0A0J7KPF6"/>
<dbReference type="STRING" id="67767.A0A0J7KPF6"/>
<reference evidence="9 10" key="1">
    <citation type="submission" date="2015-04" db="EMBL/GenBank/DDBJ databases">
        <title>Lasius niger genome sequencing.</title>
        <authorList>
            <person name="Konorov E.A."/>
            <person name="Nikitin M.A."/>
            <person name="Kirill M.V."/>
            <person name="Chang P."/>
        </authorList>
    </citation>
    <scope>NUCLEOTIDE SEQUENCE [LARGE SCALE GENOMIC DNA]</scope>
    <source>
        <tissue evidence="9">Whole</tissue>
    </source>
</reference>
<evidence type="ECO:0000256" key="6">
    <source>
        <dbReference type="RuleBase" id="RU004440"/>
    </source>
</evidence>
<dbReference type="PROSITE" id="PS00128">
    <property type="entry name" value="GLYCOSYL_HYDROL_F22_1"/>
    <property type="match status" value="1"/>
</dbReference>
<keyword evidence="5" id="KW-0326">Glycosidase</keyword>
<dbReference type="EC" id="3.2.1.17" evidence="2"/>
<name>A0A0J7KPF6_LASNI</name>
<evidence type="ECO:0000256" key="7">
    <source>
        <dbReference type="SAM" id="SignalP"/>
    </source>
</evidence>
<dbReference type="InterPro" id="IPR023346">
    <property type="entry name" value="Lysozyme-like_dom_sf"/>
</dbReference>
<keyword evidence="3" id="KW-0929">Antimicrobial</keyword>
<evidence type="ECO:0000313" key="10">
    <source>
        <dbReference type="Proteomes" id="UP000036403"/>
    </source>
</evidence>
<comment type="similarity">
    <text evidence="6">Belongs to the glycosyl hydrolase 22 family.</text>
</comment>
<dbReference type="GO" id="GO:0031640">
    <property type="term" value="P:killing of cells of another organism"/>
    <property type="evidence" value="ECO:0007669"/>
    <property type="project" value="UniProtKB-KW"/>
</dbReference>
<dbReference type="EMBL" id="LBMM01004738">
    <property type="protein sequence ID" value="KMQ92119.1"/>
    <property type="molecule type" value="Genomic_DNA"/>
</dbReference>
<keyword evidence="3" id="KW-0081">Bacteriolytic enzyme</keyword>
<dbReference type="Proteomes" id="UP000036403">
    <property type="component" value="Unassembled WGS sequence"/>
</dbReference>
<evidence type="ECO:0000256" key="2">
    <source>
        <dbReference type="ARBA" id="ARBA00012732"/>
    </source>
</evidence>
<dbReference type="InterPro" id="IPR001916">
    <property type="entry name" value="Glyco_hydro_22"/>
</dbReference>
<protein>
    <recommendedName>
        <fullName evidence="2">lysozyme</fullName>
        <ecNumber evidence="2">3.2.1.17</ecNumber>
    </recommendedName>
</protein>
<dbReference type="SMART" id="SM00263">
    <property type="entry name" value="LYZ1"/>
    <property type="match status" value="1"/>
</dbReference>
<dbReference type="InterPro" id="IPR019799">
    <property type="entry name" value="Glyco_hydro_22_CS"/>
</dbReference>
<evidence type="ECO:0000256" key="5">
    <source>
        <dbReference type="ARBA" id="ARBA00023295"/>
    </source>
</evidence>
<dbReference type="SUPFAM" id="SSF53955">
    <property type="entry name" value="Lysozyme-like"/>
    <property type="match status" value="1"/>
</dbReference>
<evidence type="ECO:0000313" key="9">
    <source>
        <dbReference type="EMBL" id="KMQ92119.1"/>
    </source>
</evidence>
<accession>A0A0J7KPF6</accession>
<dbReference type="GO" id="GO:0042742">
    <property type="term" value="P:defense response to bacterium"/>
    <property type="evidence" value="ECO:0007669"/>
    <property type="project" value="UniProtKB-KW"/>
</dbReference>
<evidence type="ECO:0000256" key="3">
    <source>
        <dbReference type="ARBA" id="ARBA00022638"/>
    </source>
</evidence>
<comment type="catalytic activity">
    <reaction evidence="1">
        <text>Hydrolysis of (1-&gt;4)-beta-linkages between N-acetylmuramic acid and N-acetyl-D-glucosamine residues in a peptidoglycan and between N-acetyl-D-glucosamine residues in chitodextrins.</text>
        <dbReference type="EC" id="3.2.1.17"/>
    </reaction>
</comment>
<organism evidence="9 10">
    <name type="scientific">Lasius niger</name>
    <name type="common">Black garden ant</name>
    <dbReference type="NCBI Taxonomy" id="67767"/>
    <lineage>
        <taxon>Eukaryota</taxon>
        <taxon>Metazoa</taxon>
        <taxon>Ecdysozoa</taxon>
        <taxon>Arthropoda</taxon>
        <taxon>Hexapoda</taxon>
        <taxon>Insecta</taxon>
        <taxon>Pterygota</taxon>
        <taxon>Neoptera</taxon>
        <taxon>Endopterygota</taxon>
        <taxon>Hymenoptera</taxon>
        <taxon>Apocrita</taxon>
        <taxon>Aculeata</taxon>
        <taxon>Formicoidea</taxon>
        <taxon>Formicidae</taxon>
        <taxon>Formicinae</taxon>
        <taxon>Lasius</taxon>
        <taxon>Lasius</taxon>
    </lineage>
</organism>
<evidence type="ECO:0000256" key="4">
    <source>
        <dbReference type="ARBA" id="ARBA00023157"/>
    </source>
</evidence>
<keyword evidence="4" id="KW-1015">Disulfide bond</keyword>
<dbReference type="PANTHER" id="PTHR11407">
    <property type="entry name" value="LYSOZYME C"/>
    <property type="match status" value="1"/>
</dbReference>
<dbReference type="OrthoDB" id="6692707at2759"/>
<gene>
    <name evidence="9" type="ORF">RF55_7937</name>
</gene>
<keyword evidence="7" id="KW-0732">Signal</keyword>
<evidence type="ECO:0000256" key="1">
    <source>
        <dbReference type="ARBA" id="ARBA00000632"/>
    </source>
</evidence>
<sequence>MRELWVIMSILTIAAILSPMEGKIYTNCEVVKELQRAKINRSFFSNWICLMQSESGMNTTLMTGPKTASSYSFGILQISSGKWCTRGRKGGTCNKRCEDFLNDDIQDDIACGIRIFNQDGFKAWEGWSKKCKNKPNNLPNIANCKRRRRTAASFENDRSLKICWENFFDTPTTRSSILL</sequence>
<dbReference type="PRINTS" id="PR00135">
    <property type="entry name" value="LYZLACT"/>
</dbReference>
<feature type="domain" description="Glycosyl hydrolases family 22 (GH22)" evidence="8">
    <location>
        <begin position="93"/>
        <end position="111"/>
    </location>
</feature>
<dbReference type="PROSITE" id="PS51348">
    <property type="entry name" value="GLYCOSYL_HYDROL_F22_2"/>
    <property type="match status" value="1"/>
</dbReference>
<feature type="signal peptide" evidence="7">
    <location>
        <begin position="1"/>
        <end position="22"/>
    </location>
</feature>
<dbReference type="Gene3D" id="1.10.530.10">
    <property type="match status" value="1"/>
</dbReference>
<dbReference type="GO" id="GO:0003796">
    <property type="term" value="F:lysozyme activity"/>
    <property type="evidence" value="ECO:0007669"/>
    <property type="project" value="UniProtKB-EC"/>
</dbReference>
<feature type="chain" id="PRO_5005290426" description="lysozyme" evidence="7">
    <location>
        <begin position="23"/>
        <end position="179"/>
    </location>
</feature>
<keyword evidence="5" id="KW-0378">Hydrolase</keyword>
<dbReference type="Pfam" id="PF00062">
    <property type="entry name" value="Lys"/>
    <property type="match status" value="1"/>
</dbReference>
<dbReference type="PANTHER" id="PTHR11407:SF63">
    <property type="entry name" value="LYSOZYME C"/>
    <property type="match status" value="1"/>
</dbReference>
<evidence type="ECO:0000259" key="8">
    <source>
        <dbReference type="PROSITE" id="PS00128"/>
    </source>
</evidence>
<proteinExistence type="inferred from homology"/>